<proteinExistence type="inferred from homology"/>
<evidence type="ECO:0000259" key="2">
    <source>
        <dbReference type="Pfam" id="PF08327"/>
    </source>
</evidence>
<dbReference type="Gene3D" id="3.30.530.20">
    <property type="match status" value="1"/>
</dbReference>
<name>A0A839RVE0_9PSEU</name>
<reference evidence="3 4" key="1">
    <citation type="submission" date="2020-08" db="EMBL/GenBank/DDBJ databases">
        <title>Genomic Encyclopedia of Type Strains, Phase III (KMG-III): the genomes of soil and plant-associated and newly described type strains.</title>
        <authorList>
            <person name="Whitman W."/>
        </authorList>
    </citation>
    <scope>NUCLEOTIDE SEQUENCE [LARGE SCALE GENOMIC DNA]</scope>
    <source>
        <strain evidence="3 4">CECT 8577</strain>
    </source>
</reference>
<evidence type="ECO:0000313" key="3">
    <source>
        <dbReference type="EMBL" id="MBB3049691.1"/>
    </source>
</evidence>
<protein>
    <submittedName>
        <fullName evidence="3">Uncharacterized protein YndB with AHSA1/START domain</fullName>
    </submittedName>
</protein>
<dbReference type="AlphaFoldDB" id="A0A839RVE0"/>
<organism evidence="3 4">
    <name type="scientific">Prauserella isguenensis</name>
    <dbReference type="NCBI Taxonomy" id="1470180"/>
    <lineage>
        <taxon>Bacteria</taxon>
        <taxon>Bacillati</taxon>
        <taxon>Actinomycetota</taxon>
        <taxon>Actinomycetes</taxon>
        <taxon>Pseudonocardiales</taxon>
        <taxon>Pseudonocardiaceae</taxon>
        <taxon>Prauserella</taxon>
    </lineage>
</organism>
<dbReference type="Pfam" id="PF08327">
    <property type="entry name" value="AHSA1"/>
    <property type="match status" value="1"/>
</dbReference>
<evidence type="ECO:0000256" key="1">
    <source>
        <dbReference type="ARBA" id="ARBA00006817"/>
    </source>
</evidence>
<dbReference type="Proteomes" id="UP000550714">
    <property type="component" value="Unassembled WGS sequence"/>
</dbReference>
<feature type="domain" description="Activator of Hsp90 ATPase homologue 1/2-like C-terminal" evidence="2">
    <location>
        <begin position="15"/>
        <end position="153"/>
    </location>
</feature>
<evidence type="ECO:0000313" key="4">
    <source>
        <dbReference type="Proteomes" id="UP000550714"/>
    </source>
</evidence>
<sequence length="163" mass="17592">MTDTRTTQIHSIYIDAPAEKVWQALTSSEYTNKFGYGGDLTFEAKPGGKMVHHTTPAMKEMGMGDDALTATVVEVEPPSRLVLDWQAAWHTDEPPQRLTYELTQGPSGLTRVTLTHDVTDAPETAKDVAGNGNAEEGGGGWPWVLSSLKTLLETGRTMTTAGS</sequence>
<comment type="caution">
    <text evidence="3">The sequence shown here is derived from an EMBL/GenBank/DDBJ whole genome shotgun (WGS) entry which is preliminary data.</text>
</comment>
<dbReference type="RefSeq" id="WP_183647583.1">
    <property type="nucleotide sequence ID" value="NZ_JACHWU010000001.1"/>
</dbReference>
<accession>A0A839RVE0</accession>
<gene>
    <name evidence="3" type="ORF">FHS23_000686</name>
</gene>
<dbReference type="EMBL" id="JACHWU010000001">
    <property type="protein sequence ID" value="MBB3049691.1"/>
    <property type="molecule type" value="Genomic_DNA"/>
</dbReference>
<keyword evidence="4" id="KW-1185">Reference proteome</keyword>
<dbReference type="InterPro" id="IPR023393">
    <property type="entry name" value="START-like_dom_sf"/>
</dbReference>
<dbReference type="InterPro" id="IPR013538">
    <property type="entry name" value="ASHA1/2-like_C"/>
</dbReference>
<comment type="similarity">
    <text evidence="1">Belongs to the AHA1 family.</text>
</comment>
<dbReference type="SUPFAM" id="SSF55961">
    <property type="entry name" value="Bet v1-like"/>
    <property type="match status" value="1"/>
</dbReference>